<evidence type="ECO:0000259" key="2">
    <source>
        <dbReference type="Pfam" id="PF08268"/>
    </source>
</evidence>
<dbReference type="InterPro" id="IPR013187">
    <property type="entry name" value="F-box-assoc_dom_typ3"/>
</dbReference>
<evidence type="ECO:0008006" key="5">
    <source>
        <dbReference type="Google" id="ProtNLM"/>
    </source>
</evidence>
<feature type="domain" description="F-box associated beta-propeller type 3" evidence="2">
    <location>
        <begin position="68"/>
        <end position="353"/>
    </location>
</feature>
<protein>
    <recommendedName>
        <fullName evidence="5">F-box domain-containing protein</fullName>
    </recommendedName>
</protein>
<evidence type="ECO:0000313" key="4">
    <source>
        <dbReference type="Proteomes" id="UP000823775"/>
    </source>
</evidence>
<dbReference type="InterPro" id="IPR036047">
    <property type="entry name" value="F-box-like_dom_sf"/>
</dbReference>
<dbReference type="NCBIfam" id="TIGR01640">
    <property type="entry name" value="F_box_assoc_1"/>
    <property type="match status" value="1"/>
</dbReference>
<reference evidence="3 4" key="1">
    <citation type="journal article" date="2021" name="BMC Genomics">
        <title>Datura genome reveals duplications of psychoactive alkaloid biosynthetic genes and high mutation rate following tissue culture.</title>
        <authorList>
            <person name="Rajewski A."/>
            <person name="Carter-House D."/>
            <person name="Stajich J."/>
            <person name="Litt A."/>
        </authorList>
    </citation>
    <scope>NUCLEOTIDE SEQUENCE [LARGE SCALE GENOMIC DNA]</scope>
    <source>
        <strain evidence="3">AR-01</strain>
    </source>
</reference>
<dbReference type="InterPro" id="IPR017451">
    <property type="entry name" value="F-box-assoc_interact_dom"/>
</dbReference>
<gene>
    <name evidence="3" type="ORF">HAX54_045827</name>
</gene>
<dbReference type="EMBL" id="JACEIK010000716">
    <property type="protein sequence ID" value="MCD7461290.1"/>
    <property type="molecule type" value="Genomic_DNA"/>
</dbReference>
<evidence type="ECO:0000313" key="3">
    <source>
        <dbReference type="EMBL" id="MCD7461290.1"/>
    </source>
</evidence>
<dbReference type="Pfam" id="PF08268">
    <property type="entry name" value="FBA_3"/>
    <property type="match status" value="1"/>
</dbReference>
<feature type="domain" description="F-box" evidence="1">
    <location>
        <begin position="13"/>
        <end position="51"/>
    </location>
</feature>
<dbReference type="SUPFAM" id="SSF81383">
    <property type="entry name" value="F-box domain"/>
    <property type="match status" value="1"/>
</dbReference>
<accession>A0ABS8SR92</accession>
<dbReference type="Gene3D" id="1.20.1280.50">
    <property type="match status" value="1"/>
</dbReference>
<keyword evidence="4" id="KW-1185">Reference proteome</keyword>
<dbReference type="Proteomes" id="UP000823775">
    <property type="component" value="Unassembled WGS sequence"/>
</dbReference>
<dbReference type="PANTHER" id="PTHR31111">
    <property type="entry name" value="BNAA05G37150D PROTEIN-RELATED"/>
    <property type="match status" value="1"/>
</dbReference>
<sequence>MENKKRKSDSRKSSIPMQIMCDIFSWLPVDSLMRFKCLSKFYNSLVSDPSFVDIHHSHSISRPHKTKFLARSEDENFFYTIDQKVDHEEATVLRIEELDGIKYPRFDYVNGLFFLWSTKEHPPAIYNPTTRIVKHLPCLNSIDDEFTMYYYSFGFEPDEKKYKILMSSVPLNMNSPTRQWVLTLGPGESWREIESAPCSLFLLLVGGVCIEGVIYFVGTDHDNRCIVAFNVRTENFRIISLWNDVIDVSAKNFYNLIEVEGKLAVVDRSRWNEGEMDLRILQSYGTEEWVNQTIEFSEELCDSLTTDFTGCFCSSTPDGEIVFIALEQNWIVFYDLKKKSWREIKMTELAENVEIIGIYTHIDSLLSCIYS</sequence>
<proteinExistence type="predicted"/>
<organism evidence="3 4">
    <name type="scientific">Datura stramonium</name>
    <name type="common">Jimsonweed</name>
    <name type="synonym">Common thornapple</name>
    <dbReference type="NCBI Taxonomy" id="4076"/>
    <lineage>
        <taxon>Eukaryota</taxon>
        <taxon>Viridiplantae</taxon>
        <taxon>Streptophyta</taxon>
        <taxon>Embryophyta</taxon>
        <taxon>Tracheophyta</taxon>
        <taxon>Spermatophyta</taxon>
        <taxon>Magnoliopsida</taxon>
        <taxon>eudicotyledons</taxon>
        <taxon>Gunneridae</taxon>
        <taxon>Pentapetalae</taxon>
        <taxon>asterids</taxon>
        <taxon>lamiids</taxon>
        <taxon>Solanales</taxon>
        <taxon>Solanaceae</taxon>
        <taxon>Solanoideae</taxon>
        <taxon>Datureae</taxon>
        <taxon>Datura</taxon>
    </lineage>
</organism>
<dbReference type="PANTHER" id="PTHR31111:SF131">
    <property type="entry name" value="F-BOX PROTEIN"/>
    <property type="match status" value="1"/>
</dbReference>
<dbReference type="Pfam" id="PF00646">
    <property type="entry name" value="F-box"/>
    <property type="match status" value="1"/>
</dbReference>
<comment type="caution">
    <text evidence="3">The sequence shown here is derived from an EMBL/GenBank/DDBJ whole genome shotgun (WGS) entry which is preliminary data.</text>
</comment>
<name>A0ABS8SR92_DATST</name>
<evidence type="ECO:0000259" key="1">
    <source>
        <dbReference type="Pfam" id="PF00646"/>
    </source>
</evidence>
<dbReference type="InterPro" id="IPR001810">
    <property type="entry name" value="F-box_dom"/>
</dbReference>